<reference evidence="1" key="1">
    <citation type="submission" date="2020-08" db="EMBL/GenBank/DDBJ databases">
        <title>Multicomponent nature underlies the extraordinary mechanical properties of spider dragline silk.</title>
        <authorList>
            <person name="Kono N."/>
            <person name="Nakamura H."/>
            <person name="Mori M."/>
            <person name="Yoshida Y."/>
            <person name="Ohtoshi R."/>
            <person name="Malay A.D."/>
            <person name="Moran D.A.P."/>
            <person name="Tomita M."/>
            <person name="Numata K."/>
            <person name="Arakawa K."/>
        </authorList>
    </citation>
    <scope>NUCLEOTIDE SEQUENCE</scope>
</reference>
<evidence type="ECO:0000313" key="2">
    <source>
        <dbReference type="Proteomes" id="UP000887013"/>
    </source>
</evidence>
<dbReference type="InterPro" id="IPR044925">
    <property type="entry name" value="His-Me_finger_sf"/>
</dbReference>
<comment type="caution">
    <text evidence="1">The sequence shown here is derived from an EMBL/GenBank/DDBJ whole genome shotgun (WGS) entry which is preliminary data.</text>
</comment>
<dbReference type="EMBL" id="BMAW01122806">
    <property type="protein sequence ID" value="GFU00507.1"/>
    <property type="molecule type" value="Genomic_DNA"/>
</dbReference>
<dbReference type="Gene3D" id="3.40.1800.10">
    <property type="entry name" value="His-Me finger endonucleases"/>
    <property type="match status" value="1"/>
</dbReference>
<accession>A0A8X6Q7W6</accession>
<dbReference type="PANTHER" id="PTHR31511:SF12">
    <property type="entry name" value="RHO TERMINATION FACTOR N-TERMINAL DOMAIN-CONTAINING PROTEIN"/>
    <property type="match status" value="1"/>
</dbReference>
<dbReference type="SUPFAM" id="SSF54060">
    <property type="entry name" value="His-Me finger endonucleases"/>
    <property type="match status" value="1"/>
</dbReference>
<protein>
    <submittedName>
        <fullName evidence="1">Uncharacterized protein</fullName>
    </submittedName>
</protein>
<gene>
    <name evidence="1" type="ORF">NPIL_380331</name>
</gene>
<organism evidence="1 2">
    <name type="scientific">Nephila pilipes</name>
    <name type="common">Giant wood spider</name>
    <name type="synonym">Nephila maculata</name>
    <dbReference type="NCBI Taxonomy" id="299642"/>
    <lineage>
        <taxon>Eukaryota</taxon>
        <taxon>Metazoa</taxon>
        <taxon>Ecdysozoa</taxon>
        <taxon>Arthropoda</taxon>
        <taxon>Chelicerata</taxon>
        <taxon>Arachnida</taxon>
        <taxon>Araneae</taxon>
        <taxon>Araneomorphae</taxon>
        <taxon>Entelegynae</taxon>
        <taxon>Araneoidea</taxon>
        <taxon>Nephilidae</taxon>
        <taxon>Nephila</taxon>
    </lineage>
</organism>
<sequence length="144" mass="16708">MNGMYKYPIVYRGSDASKVFMEVTTKEAEEIEYLYSNKMPMIPLTKEQQDANAPSTRCYICGGNFTKEDWKVRDHCHITGVYRGPAHNSCYLKFKVPNFLPIIFHNLSAYDSHLFIKELGNDNYDINVIPENTEKYISFSKKIS</sequence>
<evidence type="ECO:0000313" key="1">
    <source>
        <dbReference type="EMBL" id="GFU00507.1"/>
    </source>
</evidence>
<name>A0A8X6Q7W6_NEPPI</name>
<dbReference type="AlphaFoldDB" id="A0A8X6Q7W6"/>
<dbReference type="Proteomes" id="UP000887013">
    <property type="component" value="Unassembled WGS sequence"/>
</dbReference>
<dbReference type="PANTHER" id="PTHR31511">
    <property type="entry name" value="PROTEIN CBG23764"/>
    <property type="match status" value="1"/>
</dbReference>
<proteinExistence type="predicted"/>
<keyword evidence="2" id="KW-1185">Reference proteome</keyword>
<dbReference type="OrthoDB" id="6430108at2759"/>
<dbReference type="InterPro" id="IPR038563">
    <property type="entry name" value="Endonuclease_7_sf"/>
</dbReference>